<organism evidence="9 10">
    <name type="scientific">Enterococcus larvae</name>
    <dbReference type="NCBI Taxonomy" id="2794352"/>
    <lineage>
        <taxon>Bacteria</taxon>
        <taxon>Bacillati</taxon>
        <taxon>Bacillota</taxon>
        <taxon>Bacilli</taxon>
        <taxon>Lactobacillales</taxon>
        <taxon>Enterococcaceae</taxon>
        <taxon>Enterococcus</taxon>
    </lineage>
</organism>
<dbReference type="EMBL" id="JAEDXU010000006">
    <property type="protein sequence ID" value="MBP1047024.1"/>
    <property type="molecule type" value="Genomic_DNA"/>
</dbReference>
<comment type="pathway">
    <text evidence="2">Glycan biosynthesis; alginate biosynthesis.</text>
</comment>
<dbReference type="SUPFAM" id="SSF52266">
    <property type="entry name" value="SGNH hydrolase"/>
    <property type="match status" value="1"/>
</dbReference>
<proteinExistence type="predicted"/>
<keyword evidence="7" id="KW-1133">Transmembrane helix</keyword>
<dbReference type="InterPro" id="IPR036514">
    <property type="entry name" value="SGNH_hydro_sf"/>
</dbReference>
<keyword evidence="10" id="KW-1185">Reference proteome</keyword>
<comment type="subcellular location">
    <subcellularLocation>
        <location evidence="1">Periplasm</location>
    </subcellularLocation>
</comment>
<accession>A0ABS4CK91</accession>
<evidence type="ECO:0000256" key="5">
    <source>
        <dbReference type="ARBA" id="ARBA00022764"/>
    </source>
</evidence>
<evidence type="ECO:0000256" key="6">
    <source>
        <dbReference type="ARBA" id="ARBA00022841"/>
    </source>
</evidence>
<feature type="transmembrane region" description="Helical" evidence="7">
    <location>
        <begin position="7"/>
        <end position="29"/>
    </location>
</feature>
<keyword evidence="5" id="KW-0574">Periplasm</keyword>
<dbReference type="InterPro" id="IPR031811">
    <property type="entry name" value="ALGX/ALGJ_SGNH-like"/>
</dbReference>
<evidence type="ECO:0000256" key="1">
    <source>
        <dbReference type="ARBA" id="ARBA00004418"/>
    </source>
</evidence>
<evidence type="ECO:0000256" key="3">
    <source>
        <dbReference type="ARBA" id="ARBA00022679"/>
    </source>
</evidence>
<dbReference type="RefSeq" id="WP_209557815.1">
    <property type="nucleotide sequence ID" value="NZ_JAEDXU010000006.1"/>
</dbReference>
<gene>
    <name evidence="9" type="ORF">I6N96_12155</name>
</gene>
<dbReference type="Gene3D" id="3.40.50.1110">
    <property type="entry name" value="SGNH hydrolase"/>
    <property type="match status" value="1"/>
</dbReference>
<sequence length="466" mass="53716">MKKNTYAVVYLVLIFMILLVPFAGMTFWATNETAEKTELAAWPKLTDEGKWNENYLQEMGTYFEDHFAFREKLVTANAVIRSKTVGSAVLDRVIVGENDWLYFKGTLPDYLGKDQLSDRQLFMAVKNLKIMQDYTTTRGAQFLFVSPFNKNTVYDENMPDRYLKAAENNLDRLEPLLSEYGVNYLDLKAVFEEQDKPLYFARDTHWNNEGALLAYQSIMDYFSLSYETYLNVPSEERTDHIGDIDEMLYPTSPTPENNRYYSHHYATVGEFTDNMDAWIETTRAEKTNRLLMYRDSFGESLLPFMADEFAQSYFSRYVPYNLLQIDQYQPTHVVIERAERTLGNLLTDIPIMTAPIVAMVSGEAIETATEFSIKKDNDYYYIEGSIDPDHLKDETEIYLSVRDNAVGTTVSYQPFYAAKDEKDGSGYQLYLVDGQLPENHHIEVLTVSDGQTSVVYAADLIKSDIQ</sequence>
<keyword evidence="7" id="KW-0472">Membrane</keyword>
<comment type="caution">
    <text evidence="9">The sequence shown here is derived from an EMBL/GenBank/DDBJ whole genome shotgun (WGS) entry which is preliminary data.</text>
</comment>
<name>A0ABS4CK91_9ENTE</name>
<dbReference type="Proteomes" id="UP000673375">
    <property type="component" value="Unassembled WGS sequence"/>
</dbReference>
<dbReference type="Pfam" id="PF16822">
    <property type="entry name" value="ALGX"/>
    <property type="match status" value="1"/>
</dbReference>
<keyword evidence="6" id="KW-0016">Alginate biosynthesis</keyword>
<evidence type="ECO:0000256" key="2">
    <source>
        <dbReference type="ARBA" id="ARBA00005182"/>
    </source>
</evidence>
<evidence type="ECO:0000256" key="7">
    <source>
        <dbReference type="SAM" id="Phobius"/>
    </source>
</evidence>
<keyword evidence="4" id="KW-0732">Signal</keyword>
<evidence type="ECO:0000313" key="9">
    <source>
        <dbReference type="EMBL" id="MBP1047024.1"/>
    </source>
</evidence>
<reference evidence="9 10" key="1">
    <citation type="submission" date="2020-12" db="EMBL/GenBank/DDBJ databases">
        <title>Vagococcus allomyrinae sp. nov. and Enterococcus lavae sp. nov., isolated from the larvae of Allomyrina dichotoma.</title>
        <authorList>
            <person name="Lee S.D."/>
        </authorList>
    </citation>
    <scope>NUCLEOTIDE SEQUENCE [LARGE SCALE GENOMIC DNA]</scope>
    <source>
        <strain evidence="9 10">BWM-S5</strain>
    </source>
</reference>
<evidence type="ECO:0000259" key="8">
    <source>
        <dbReference type="Pfam" id="PF16822"/>
    </source>
</evidence>
<keyword evidence="3" id="KW-0808">Transferase</keyword>
<feature type="domain" description="AlgX/AlgJ SGNH hydrolase-like" evidence="8">
    <location>
        <begin position="93"/>
        <end position="231"/>
    </location>
</feature>
<evidence type="ECO:0000313" key="10">
    <source>
        <dbReference type="Proteomes" id="UP000673375"/>
    </source>
</evidence>
<keyword evidence="7" id="KW-0812">Transmembrane</keyword>
<protein>
    <recommendedName>
        <fullName evidence="8">AlgX/AlgJ SGNH hydrolase-like domain-containing protein</fullName>
    </recommendedName>
</protein>
<evidence type="ECO:0000256" key="4">
    <source>
        <dbReference type="ARBA" id="ARBA00022729"/>
    </source>
</evidence>